<dbReference type="KEGG" id="spsw:Sps_04818"/>
<evidence type="ECO:0000259" key="1">
    <source>
        <dbReference type="Pfam" id="PF22470"/>
    </source>
</evidence>
<dbReference type="InterPro" id="IPR027454">
    <property type="entry name" value="Histone_HNS_N"/>
</dbReference>
<name>A0A1S6HWF7_9GAMM</name>
<dbReference type="AlphaFoldDB" id="A0A1S6HWF7"/>
<dbReference type="InterPro" id="IPR054180">
    <property type="entry name" value="H-NS-like_N"/>
</dbReference>
<dbReference type="EMBL" id="CP014782">
    <property type="protein sequence ID" value="AQS39900.1"/>
    <property type="molecule type" value="Genomic_DNA"/>
</dbReference>
<proteinExistence type="predicted"/>
<gene>
    <name evidence="2" type="ORF">Sps_04818</name>
</gene>
<evidence type="ECO:0000313" key="3">
    <source>
        <dbReference type="Proteomes" id="UP000189545"/>
    </source>
</evidence>
<sequence length="83" mass="9773">MTDFLNLLTHENTLKDNTEKLSIDELKVVASRLQLFIAHREMQSVDDKVERNAHIMRIRKQMYKIGLRVNDVRSAIKAPRKLK</sequence>
<feature type="domain" description="DNA-binding protein H-NS-like N-terminal" evidence="1">
    <location>
        <begin position="1"/>
        <end position="72"/>
    </location>
</feature>
<evidence type="ECO:0000313" key="2">
    <source>
        <dbReference type="EMBL" id="AQS39900.1"/>
    </source>
</evidence>
<dbReference type="RefSeq" id="WP_077754765.1">
    <property type="nucleotide sequence ID" value="NZ_CP014782.1"/>
</dbReference>
<reference evidence="2 3" key="1">
    <citation type="submission" date="2016-03" db="EMBL/GenBank/DDBJ databases">
        <title>Complete genome sequence of Shewanella psychrophila WP2, a deep sea bacterium isolated from west Pacific sediment.</title>
        <authorList>
            <person name="Xu G."/>
            <person name="Jian H."/>
        </authorList>
    </citation>
    <scope>NUCLEOTIDE SEQUENCE [LARGE SCALE GENOMIC DNA]</scope>
    <source>
        <strain evidence="2 3">WP2</strain>
    </source>
</reference>
<protein>
    <recommendedName>
        <fullName evidence="1">DNA-binding protein H-NS-like N-terminal domain-containing protein</fullName>
    </recommendedName>
</protein>
<keyword evidence="3" id="KW-1185">Reference proteome</keyword>
<dbReference type="Gene3D" id="1.10.287.1050">
    <property type="entry name" value="H-NS histone-like proteins"/>
    <property type="match status" value="1"/>
</dbReference>
<dbReference type="Proteomes" id="UP000189545">
    <property type="component" value="Chromosome"/>
</dbReference>
<dbReference type="STRING" id="225848.Sps_04818"/>
<accession>A0A1S6HWF7</accession>
<dbReference type="GO" id="GO:0046983">
    <property type="term" value="F:protein dimerization activity"/>
    <property type="evidence" value="ECO:0007669"/>
    <property type="project" value="InterPro"/>
</dbReference>
<organism evidence="2 3">
    <name type="scientific">Shewanella psychrophila</name>
    <dbReference type="NCBI Taxonomy" id="225848"/>
    <lineage>
        <taxon>Bacteria</taxon>
        <taxon>Pseudomonadati</taxon>
        <taxon>Pseudomonadota</taxon>
        <taxon>Gammaproteobacteria</taxon>
        <taxon>Alteromonadales</taxon>
        <taxon>Shewanellaceae</taxon>
        <taxon>Shewanella</taxon>
    </lineage>
</organism>
<dbReference type="Pfam" id="PF22470">
    <property type="entry name" value="Histone_HNS_N"/>
    <property type="match status" value="1"/>
</dbReference>